<dbReference type="HOGENOM" id="CLU_3051528_0_0_1"/>
<accession>U9U565</accession>
<proteinExistence type="predicted"/>
<sequence length="54" mass="6197">MSKEKFGLIQKLNITGNKLAKLVFIVKKEREHISCITIDTMKSDLNVSYTKDLI</sequence>
<protein>
    <submittedName>
        <fullName evidence="1">Uncharacterized protein</fullName>
    </submittedName>
</protein>
<dbReference type="EMBL" id="KI286724">
    <property type="protein sequence ID" value="ESA10781.1"/>
    <property type="molecule type" value="Genomic_DNA"/>
</dbReference>
<gene>
    <name evidence="1" type="ORF">GLOINDRAFT_29052</name>
</gene>
<name>U9U565_RHIID</name>
<organism evidence="1">
    <name type="scientific">Rhizophagus irregularis (strain DAOM 181602 / DAOM 197198 / MUCL 43194)</name>
    <name type="common">Arbuscular mycorrhizal fungus</name>
    <name type="synonym">Glomus intraradices</name>
    <dbReference type="NCBI Taxonomy" id="747089"/>
    <lineage>
        <taxon>Eukaryota</taxon>
        <taxon>Fungi</taxon>
        <taxon>Fungi incertae sedis</taxon>
        <taxon>Mucoromycota</taxon>
        <taxon>Glomeromycotina</taxon>
        <taxon>Glomeromycetes</taxon>
        <taxon>Glomerales</taxon>
        <taxon>Glomeraceae</taxon>
        <taxon>Rhizophagus</taxon>
    </lineage>
</organism>
<evidence type="ECO:0000313" key="1">
    <source>
        <dbReference type="EMBL" id="ESA10781.1"/>
    </source>
</evidence>
<dbReference type="AlphaFoldDB" id="U9U565"/>
<reference evidence="1" key="1">
    <citation type="submission" date="2013-07" db="EMBL/GenBank/DDBJ databases">
        <title>The genome of an arbuscular mycorrhizal fungus provides insights into the evolution of the oldest plant symbiosis.</title>
        <authorList>
            <consortium name="DOE Joint Genome Institute"/>
            <person name="Tisserant E."/>
            <person name="Malbreil M."/>
            <person name="Kuo A."/>
            <person name="Kohler A."/>
            <person name="Symeonidi A."/>
            <person name="Balestrini R."/>
            <person name="Charron P."/>
            <person name="Duensing N."/>
            <person name="Frei-dit-Frey N."/>
            <person name="Gianinazzi-Pearson V."/>
            <person name="Gilbert B."/>
            <person name="Handa Y."/>
            <person name="Hijri M."/>
            <person name="Kaul R."/>
            <person name="Kawaguchi M."/>
            <person name="Krajinski F."/>
            <person name="Lammers P."/>
            <person name="Lapierre D."/>
            <person name="Masclaux F.G."/>
            <person name="Murat C."/>
            <person name="Morin E."/>
            <person name="Ndikumana S."/>
            <person name="Pagni M."/>
            <person name="Petitpierre D."/>
            <person name="Requena N."/>
            <person name="Rosikiewicz P."/>
            <person name="Riley R."/>
            <person name="Saito K."/>
            <person name="San Clemente H."/>
            <person name="Shapiro H."/>
            <person name="van Tuinen D."/>
            <person name="Becard G."/>
            <person name="Bonfante P."/>
            <person name="Paszkowski U."/>
            <person name="Shachar-Hill Y."/>
            <person name="Young J.P."/>
            <person name="Sanders I.R."/>
            <person name="Henrissat B."/>
            <person name="Rensing S.A."/>
            <person name="Grigoriev I.V."/>
            <person name="Corradi N."/>
            <person name="Roux C."/>
            <person name="Martin F."/>
        </authorList>
    </citation>
    <scope>NUCLEOTIDE SEQUENCE</scope>
    <source>
        <strain evidence="1">DAOM 197198</strain>
    </source>
</reference>